<evidence type="ECO:0000256" key="7">
    <source>
        <dbReference type="ARBA" id="ARBA00023137"/>
    </source>
</evidence>
<keyword evidence="10" id="KW-1133">Transmembrane helix</keyword>
<keyword evidence="7" id="KW-0829">Tyrosine-protein kinase</keyword>
<evidence type="ECO:0000313" key="13">
    <source>
        <dbReference type="Proteomes" id="UP001348397"/>
    </source>
</evidence>
<dbReference type="Proteomes" id="UP001348397">
    <property type="component" value="Unassembled WGS sequence"/>
</dbReference>
<comment type="similarity">
    <text evidence="1">Belongs to the CpsD/CapB family.</text>
</comment>
<accession>A0ABU6HWS9</accession>
<proteinExistence type="inferred from homology"/>
<name>A0ABU6HWS9_9FLAO</name>
<dbReference type="NCBIfam" id="TIGR01007">
    <property type="entry name" value="eps_fam"/>
    <property type="match status" value="1"/>
</dbReference>
<dbReference type="RefSeq" id="WP_326322174.1">
    <property type="nucleotide sequence ID" value="NZ_JAYLAA010000057.1"/>
</dbReference>
<evidence type="ECO:0000313" key="12">
    <source>
        <dbReference type="EMBL" id="MEC3877509.1"/>
    </source>
</evidence>
<keyword evidence="10" id="KW-0812">Transmembrane</keyword>
<dbReference type="Gene3D" id="3.40.50.300">
    <property type="entry name" value="P-loop containing nucleotide triphosphate hydrolases"/>
    <property type="match status" value="1"/>
</dbReference>
<keyword evidence="9" id="KW-0175">Coiled coil</keyword>
<dbReference type="EC" id="2.7.10.2" evidence="2"/>
<keyword evidence="10" id="KW-0472">Membrane</keyword>
<sequence length="827" mass="94374">MIPDKETKIEKDASQEGKYGSFAMFDITHFFNRTLKNWYWFVMMFIIGYIISWVYTKYYAQNVYASNLSLSVSNNTASYFTPNQSINFIWGQGGNQDGIYLKKMLLSRSHNEFLVKELELFVNYSTKGVIKSTYLDKDDVPVLIEVDKKHLQQVEYPITLIPKGKNQFEVVLPDDGHSANLYNYETEGFTTIKPYDRPENRIIEIGEWFTAPNLRFRLLKNPVTPKIDLQNIIVNLSTVNKAVNDIISTISVDFDKEINTIMIITKKGYNLNGTVNFLNKSVSQLQKKRQADKLIVDKNTNAYLQENLDKIRKKLDSSAYVLNYMKSTEKLYDIKDRDEKSLNKIKELESKKADIESKISSLDQIRRTLVSQNFDKMISTSAAGFQDGFFSATVSELKDLYLKRREMALIYKPNSEPMVEISKLIRDAQTNSNEVLKNYYRNYLEEIGKINRQVMETNSDLDAYPEKERKYLDAERGYNMIEATYNSLLSRQNETQLKIAGNQSDITVIDPAKNLGQSPIGPNIKAVKAGIIGALLILPLLFIVAGVALDTKIRNIKELLSATRIPLLGVIGNNDNETMLTVLEQPKSSVSESFRGIRANMRFLSGSDGGSKVILVTSSIGGEGKTYISINLASVLGLSDKKTILLGMDLRKPKIFGDFRIDNKYGISNYLTGEVEMSQIINKTKIPNLDVATSGPIPPNPSELLMSEKNIRFIQDLKKMYDFIIIDSPPVGLVADSYELMKYSDTNIYVVRHEYTEKYMLKIITEKYHNGETGNLGLVYNDYNTKQGYGYGYGYSYGYGYFDEDKNYKAPLLIRIRNKVRELFNKK</sequence>
<evidence type="ECO:0000256" key="4">
    <source>
        <dbReference type="ARBA" id="ARBA00022741"/>
    </source>
</evidence>
<dbReference type="PANTHER" id="PTHR32309">
    <property type="entry name" value="TYROSINE-PROTEIN KINASE"/>
    <property type="match status" value="1"/>
</dbReference>
<evidence type="ECO:0000259" key="11">
    <source>
        <dbReference type="Pfam" id="PF13614"/>
    </source>
</evidence>
<dbReference type="PANTHER" id="PTHR32309:SF13">
    <property type="entry name" value="FERRIC ENTEROBACTIN TRANSPORT PROTEIN FEPE"/>
    <property type="match status" value="1"/>
</dbReference>
<dbReference type="EMBL" id="JAYLAA010000057">
    <property type="protein sequence ID" value="MEC3877509.1"/>
    <property type="molecule type" value="Genomic_DNA"/>
</dbReference>
<organism evidence="12 13">
    <name type="scientific">Chryseobacterium salviniae</name>
    <dbReference type="NCBI Taxonomy" id="3101750"/>
    <lineage>
        <taxon>Bacteria</taxon>
        <taxon>Pseudomonadati</taxon>
        <taxon>Bacteroidota</taxon>
        <taxon>Flavobacteriia</taxon>
        <taxon>Flavobacteriales</taxon>
        <taxon>Weeksellaceae</taxon>
        <taxon>Chryseobacterium group</taxon>
        <taxon>Chryseobacterium</taxon>
    </lineage>
</organism>
<evidence type="ECO:0000256" key="9">
    <source>
        <dbReference type="SAM" id="Coils"/>
    </source>
</evidence>
<keyword evidence="6" id="KW-0067">ATP-binding</keyword>
<dbReference type="CDD" id="cd05387">
    <property type="entry name" value="BY-kinase"/>
    <property type="match status" value="1"/>
</dbReference>
<evidence type="ECO:0000256" key="8">
    <source>
        <dbReference type="ARBA" id="ARBA00051245"/>
    </source>
</evidence>
<dbReference type="GO" id="GO:0004715">
    <property type="term" value="F:non-membrane spanning protein tyrosine kinase activity"/>
    <property type="evidence" value="ECO:0007669"/>
    <property type="project" value="UniProtKB-EC"/>
</dbReference>
<feature type="coiled-coil region" evidence="9">
    <location>
        <begin position="338"/>
        <end position="365"/>
    </location>
</feature>
<dbReference type="InterPro" id="IPR005702">
    <property type="entry name" value="Wzc-like_C"/>
</dbReference>
<feature type="transmembrane region" description="Helical" evidence="10">
    <location>
        <begin position="529"/>
        <end position="549"/>
    </location>
</feature>
<gene>
    <name evidence="12" type="ORF">SOP96_17460</name>
</gene>
<keyword evidence="5" id="KW-0418">Kinase</keyword>
<keyword evidence="4" id="KW-0547">Nucleotide-binding</keyword>
<protein>
    <recommendedName>
        <fullName evidence="2">non-specific protein-tyrosine kinase</fullName>
        <ecNumber evidence="2">2.7.10.2</ecNumber>
    </recommendedName>
</protein>
<comment type="caution">
    <text evidence="12">The sequence shown here is derived from an EMBL/GenBank/DDBJ whole genome shotgun (WGS) entry which is preliminary data.</text>
</comment>
<feature type="domain" description="AAA" evidence="11">
    <location>
        <begin position="612"/>
        <end position="754"/>
    </location>
</feature>
<keyword evidence="3 12" id="KW-0808">Transferase</keyword>
<comment type="catalytic activity">
    <reaction evidence="8">
        <text>L-tyrosyl-[protein] + ATP = O-phospho-L-tyrosyl-[protein] + ADP + H(+)</text>
        <dbReference type="Rhea" id="RHEA:10596"/>
        <dbReference type="Rhea" id="RHEA-COMP:10136"/>
        <dbReference type="Rhea" id="RHEA-COMP:20101"/>
        <dbReference type="ChEBI" id="CHEBI:15378"/>
        <dbReference type="ChEBI" id="CHEBI:30616"/>
        <dbReference type="ChEBI" id="CHEBI:46858"/>
        <dbReference type="ChEBI" id="CHEBI:61978"/>
        <dbReference type="ChEBI" id="CHEBI:456216"/>
        <dbReference type="EC" id="2.7.10.2"/>
    </reaction>
</comment>
<dbReference type="SUPFAM" id="SSF52540">
    <property type="entry name" value="P-loop containing nucleoside triphosphate hydrolases"/>
    <property type="match status" value="1"/>
</dbReference>
<dbReference type="InterPro" id="IPR025669">
    <property type="entry name" value="AAA_dom"/>
</dbReference>
<evidence type="ECO:0000256" key="10">
    <source>
        <dbReference type="SAM" id="Phobius"/>
    </source>
</evidence>
<dbReference type="Pfam" id="PF13614">
    <property type="entry name" value="AAA_31"/>
    <property type="match status" value="1"/>
</dbReference>
<feature type="transmembrane region" description="Helical" evidence="10">
    <location>
        <begin position="38"/>
        <end position="56"/>
    </location>
</feature>
<evidence type="ECO:0000256" key="2">
    <source>
        <dbReference type="ARBA" id="ARBA00011903"/>
    </source>
</evidence>
<evidence type="ECO:0000256" key="5">
    <source>
        <dbReference type="ARBA" id="ARBA00022777"/>
    </source>
</evidence>
<dbReference type="InterPro" id="IPR050445">
    <property type="entry name" value="Bact_polysacc_biosynth/exp"/>
</dbReference>
<keyword evidence="13" id="KW-1185">Reference proteome</keyword>
<dbReference type="InterPro" id="IPR027417">
    <property type="entry name" value="P-loop_NTPase"/>
</dbReference>
<evidence type="ECO:0000256" key="1">
    <source>
        <dbReference type="ARBA" id="ARBA00007316"/>
    </source>
</evidence>
<evidence type="ECO:0000256" key="3">
    <source>
        <dbReference type="ARBA" id="ARBA00022679"/>
    </source>
</evidence>
<evidence type="ECO:0000256" key="6">
    <source>
        <dbReference type="ARBA" id="ARBA00022840"/>
    </source>
</evidence>
<reference evidence="12 13" key="1">
    <citation type="submission" date="2024-01" db="EMBL/GenBank/DDBJ databases">
        <title>Chryseobacterium sp. T9W2-O.</title>
        <authorList>
            <person name="Maltman C."/>
        </authorList>
    </citation>
    <scope>NUCLEOTIDE SEQUENCE [LARGE SCALE GENOMIC DNA]</scope>
    <source>
        <strain evidence="12 13">T9W2-O</strain>
    </source>
</reference>